<evidence type="ECO:0000313" key="3">
    <source>
        <dbReference type="EMBL" id="KAG0262923.1"/>
    </source>
</evidence>
<gene>
    <name evidence="3" type="ORF">DFQ27_002044</name>
</gene>
<feature type="compositionally biased region" description="Low complexity" evidence="1">
    <location>
        <begin position="278"/>
        <end position="290"/>
    </location>
</feature>
<name>A0A9P6QBX6_9FUNG</name>
<dbReference type="SUPFAM" id="SSF46938">
    <property type="entry name" value="CRAL/TRIO N-terminal domain"/>
    <property type="match status" value="1"/>
</dbReference>
<dbReference type="SMART" id="SM00516">
    <property type="entry name" value="SEC14"/>
    <property type="match status" value="1"/>
</dbReference>
<evidence type="ECO:0000259" key="2">
    <source>
        <dbReference type="PROSITE" id="PS50191"/>
    </source>
</evidence>
<dbReference type="InterPro" id="IPR011074">
    <property type="entry name" value="CRAL/TRIO_N_dom"/>
</dbReference>
<feature type="region of interest" description="Disordered" evidence="1">
    <location>
        <begin position="39"/>
        <end position="208"/>
    </location>
</feature>
<dbReference type="PANTHER" id="PTHR46590:SF1">
    <property type="entry name" value="PHOSPHATIDYLINOSITOL TRANSFER PROTEIN CSR1"/>
    <property type="match status" value="1"/>
</dbReference>
<evidence type="ECO:0000256" key="1">
    <source>
        <dbReference type="SAM" id="MobiDB-lite"/>
    </source>
</evidence>
<dbReference type="OrthoDB" id="43460at2759"/>
<comment type="caution">
    <text evidence="3">The sequence shown here is derived from an EMBL/GenBank/DDBJ whole genome shotgun (WGS) entry which is preliminary data.</text>
</comment>
<dbReference type="Pfam" id="PF00650">
    <property type="entry name" value="CRAL_TRIO"/>
    <property type="match status" value="1"/>
</dbReference>
<dbReference type="Pfam" id="PF03765">
    <property type="entry name" value="CRAL_TRIO_N"/>
    <property type="match status" value="1"/>
</dbReference>
<dbReference type="Proteomes" id="UP000807716">
    <property type="component" value="Unassembled WGS sequence"/>
</dbReference>
<reference evidence="3" key="1">
    <citation type="journal article" date="2020" name="Fungal Divers.">
        <title>Resolving the Mortierellaceae phylogeny through synthesis of multi-gene phylogenetics and phylogenomics.</title>
        <authorList>
            <person name="Vandepol N."/>
            <person name="Liber J."/>
            <person name="Desiro A."/>
            <person name="Na H."/>
            <person name="Kennedy M."/>
            <person name="Barry K."/>
            <person name="Grigoriev I.V."/>
            <person name="Miller A.N."/>
            <person name="O'Donnell K."/>
            <person name="Stajich J.E."/>
            <person name="Bonito G."/>
        </authorList>
    </citation>
    <scope>NUCLEOTIDE SEQUENCE</scope>
    <source>
        <strain evidence="3">BC1065</strain>
    </source>
</reference>
<feature type="compositionally biased region" description="Low complexity" evidence="1">
    <location>
        <begin position="183"/>
        <end position="208"/>
    </location>
</feature>
<protein>
    <recommendedName>
        <fullName evidence="2">CRAL-TRIO domain-containing protein</fullName>
    </recommendedName>
</protein>
<feature type="compositionally biased region" description="Low complexity" evidence="1">
    <location>
        <begin position="160"/>
        <end position="172"/>
    </location>
</feature>
<feature type="compositionally biased region" description="Polar residues" evidence="1">
    <location>
        <begin position="120"/>
        <end position="135"/>
    </location>
</feature>
<feature type="domain" description="CRAL-TRIO" evidence="2">
    <location>
        <begin position="386"/>
        <end position="553"/>
    </location>
</feature>
<dbReference type="InterPro" id="IPR052432">
    <property type="entry name" value="PITP/CRAL-TRIO"/>
</dbReference>
<feature type="compositionally biased region" description="Polar residues" evidence="1">
    <location>
        <begin position="142"/>
        <end position="152"/>
    </location>
</feature>
<dbReference type="EMBL" id="JAAAJB010000173">
    <property type="protein sequence ID" value="KAG0262923.1"/>
    <property type="molecule type" value="Genomic_DNA"/>
</dbReference>
<feature type="region of interest" description="Disordered" evidence="1">
    <location>
        <begin position="761"/>
        <end position="795"/>
    </location>
</feature>
<dbReference type="PANTHER" id="PTHR46590">
    <property type="entry name" value="PHOSPHATIDYLINOSITOL TRANSFER PROTEIN CSR1-RELATED"/>
    <property type="match status" value="1"/>
</dbReference>
<dbReference type="InterPro" id="IPR001251">
    <property type="entry name" value="CRAL-TRIO_dom"/>
</dbReference>
<keyword evidence="4" id="KW-1185">Reference proteome</keyword>
<dbReference type="AlphaFoldDB" id="A0A9P6QBX6"/>
<dbReference type="Gene3D" id="3.40.525.10">
    <property type="entry name" value="CRAL-TRIO lipid binding domain"/>
    <property type="match status" value="1"/>
</dbReference>
<dbReference type="InterPro" id="IPR036865">
    <property type="entry name" value="CRAL-TRIO_dom_sf"/>
</dbReference>
<organism evidence="3 4">
    <name type="scientific">Actinomortierella ambigua</name>
    <dbReference type="NCBI Taxonomy" id="1343610"/>
    <lineage>
        <taxon>Eukaryota</taxon>
        <taxon>Fungi</taxon>
        <taxon>Fungi incertae sedis</taxon>
        <taxon>Mucoromycota</taxon>
        <taxon>Mortierellomycotina</taxon>
        <taxon>Mortierellomycetes</taxon>
        <taxon>Mortierellales</taxon>
        <taxon>Mortierellaceae</taxon>
        <taxon>Actinomortierella</taxon>
    </lineage>
</organism>
<feature type="compositionally biased region" description="Basic and acidic residues" evidence="1">
    <location>
        <begin position="575"/>
        <end position="589"/>
    </location>
</feature>
<feature type="compositionally biased region" description="Low complexity" evidence="1">
    <location>
        <begin position="39"/>
        <end position="53"/>
    </location>
</feature>
<feature type="compositionally biased region" description="Low complexity" evidence="1">
    <location>
        <begin position="766"/>
        <end position="777"/>
    </location>
</feature>
<feature type="region of interest" description="Disordered" evidence="1">
    <location>
        <begin position="575"/>
        <end position="627"/>
    </location>
</feature>
<accession>A0A9P6QBX6</accession>
<dbReference type="SMART" id="SM01100">
    <property type="entry name" value="CRAL_TRIO_N"/>
    <property type="match status" value="1"/>
</dbReference>
<feature type="compositionally biased region" description="Low complexity" evidence="1">
    <location>
        <begin position="81"/>
        <end position="100"/>
    </location>
</feature>
<feature type="compositionally biased region" description="Gly residues" evidence="1">
    <location>
        <begin position="263"/>
        <end position="277"/>
    </location>
</feature>
<proteinExistence type="predicted"/>
<feature type="region of interest" description="Disordered" evidence="1">
    <location>
        <begin position="261"/>
        <end position="299"/>
    </location>
</feature>
<dbReference type="InterPro" id="IPR036273">
    <property type="entry name" value="CRAL/TRIO_N_dom_sf"/>
</dbReference>
<dbReference type="PROSITE" id="PS50191">
    <property type="entry name" value="CRAL_TRIO"/>
    <property type="match status" value="1"/>
</dbReference>
<dbReference type="CDD" id="cd00170">
    <property type="entry name" value="SEC14"/>
    <property type="match status" value="1"/>
</dbReference>
<evidence type="ECO:0000313" key="4">
    <source>
        <dbReference type="Proteomes" id="UP000807716"/>
    </source>
</evidence>
<dbReference type="SUPFAM" id="SSF52087">
    <property type="entry name" value="CRAL/TRIO domain"/>
    <property type="match status" value="1"/>
</dbReference>
<sequence>MKNTPGEHAVPQPGRLTPDQYHALGEIWSFLLHLWYSEPSNPTSSSSHATASPGKARSLTLNRRKSSFGPLSLLIKNDSDNNNNNNNTNNNTNNNHNNHNQHPLVTRPAKSHTIGHGHGASTSEGGYSSGNNTHASEGGEFSPTSPQPNSYYYQHHHQRSCSASSGSQAPASPTRLSQSFRQPSLASSSPRSNNNNINNITNNSNNNPMISNSLYTGLGIGSGMSHSDSMPSISSLAHPGNSCVSFAATMPVVAPSASLMSPNGGGSTGGGGGGGNGSSSSYHSSHSHPSQLNQQLNDKTAAAVAALRRSAARLKGWVPSKKFTFKYSPTAYHDAFWNFVQNEHPDSVVLRFLKARKWNVERAMEMLVLALEWRISNKLDELAVEDEETLDCKYPGFLYLLKRGKVAFPGQDLEGRPLLFVNPTLDDQNLHLACRRVILYAIEHTRMRLRPPNDRTSVVVDLSTLSMSDVDLNSVKFIVHAVDNCYTETMGVGVLYKAPWLFGRLWKVVSPLMDPSSRNRLKFASTRKELEEAVGTDCPAYLKPGKGLSPHEAAAALQAESSFLHSKDVIRKSKEKEIKESKDQEKESHSSGGFHFGKDKDKDKDDDEPPTHFDFPYIPPTPGENDLFYQNSETKHRVITRRKELELTFERLTEVWQGQRELSSASTVIQERDAVGYKLTDAFWQAEPYTRVRTVFHRAGAIKAPEPFFFASTTTAIANITTTNTTTTPSTTMMNGSSMGGSPSIFPHMPGRTLTMMSGQSTTVAPFSSSGPPSFGSLMGHESSSPGSSPIAACL</sequence>